<feature type="transmembrane region" description="Helical" evidence="1">
    <location>
        <begin position="166"/>
        <end position="185"/>
    </location>
</feature>
<feature type="transmembrane region" description="Helical" evidence="1">
    <location>
        <begin position="269"/>
        <end position="288"/>
    </location>
</feature>
<organism evidence="3 4">
    <name type="scientific">Ralstonia syzygii</name>
    <dbReference type="NCBI Taxonomy" id="28097"/>
    <lineage>
        <taxon>Bacteria</taxon>
        <taxon>Pseudomonadati</taxon>
        <taxon>Pseudomonadota</taxon>
        <taxon>Betaproteobacteria</taxon>
        <taxon>Burkholderiales</taxon>
        <taxon>Burkholderiaceae</taxon>
        <taxon>Ralstonia</taxon>
        <taxon>Ralstonia solanacearum species complex</taxon>
    </lineage>
</organism>
<dbReference type="InterPro" id="IPR002656">
    <property type="entry name" value="Acyl_transf_3_dom"/>
</dbReference>
<name>A0ABX7ZFN5_9RALS</name>
<reference evidence="3 4" key="1">
    <citation type="journal article" date="2021" name="Phytopathology">
        <title>Complete genome sequence of Ralstonia syzygii subsp. indonesiensis strain LLRS-1, isolated from wilted tobacco in China.</title>
        <authorList>
            <person name="Lu C.H."/>
            <person name="Li J.Y."/>
            <person name="Mi M.G."/>
            <person name="Lin Z.L."/>
            <person name="Jiang N."/>
            <person name="Gai X."/>
            <person name="Ma J.H."/>
            <person name="Lei L.P."/>
            <person name="Xia Z.Y."/>
        </authorList>
    </citation>
    <scope>NUCLEOTIDE SEQUENCE [LARGE SCALE GENOMIC DNA]</scope>
    <source>
        <strain evidence="3 4">LLRS-1</strain>
    </source>
</reference>
<keyword evidence="1" id="KW-1133">Transmembrane helix</keyword>
<sequence length="390" mass="42679">MNPVHDSFVGRLESLRGVAALSVAVFHSMIWLAFGTERALFTQTISSVHGVQVTIARAILSAFCGPSAVVVFFVLSGFVLARSLRNAHLSAATYAGYSVKRVMRILPALALSIMLVLLYLAFLYPGYRDFPMASVWFNWWYKEPVGMADVANNLAMLSASLNSNAWTLRIEMLASLALPIVVMVIGRSGIVRSLLAVGACFAWAAYADNPETAPGAFSHYAYMFVLGVALEKHIHAVSRIPRVLSVLLVMVSMVSVLAVNTFWPLAHFLYGDAVTAISAAALILVISVDREAAFLSILDSWVVRYLGRISYSFYILHFLFLYGTANIVLRHIPEWMLARYPLIASLAVGVVSIAITLPIASLSYHLVELPMTQVGKRIASVRFLTTRAAS</sequence>
<feature type="transmembrane region" description="Helical" evidence="1">
    <location>
        <begin position="54"/>
        <end position="81"/>
    </location>
</feature>
<protein>
    <submittedName>
        <fullName evidence="3">Acyltransferase family protein</fullName>
    </submittedName>
</protein>
<feature type="transmembrane region" description="Helical" evidence="1">
    <location>
        <begin position="243"/>
        <end position="263"/>
    </location>
</feature>
<keyword evidence="3" id="KW-0808">Transferase</keyword>
<gene>
    <name evidence="3" type="ORF">GO998_07845</name>
</gene>
<dbReference type="Proteomes" id="UP000677898">
    <property type="component" value="Chromosome"/>
</dbReference>
<feature type="transmembrane region" description="Helical" evidence="1">
    <location>
        <begin position="309"/>
        <end position="329"/>
    </location>
</feature>
<dbReference type="GO" id="GO:0016746">
    <property type="term" value="F:acyltransferase activity"/>
    <property type="evidence" value="ECO:0007669"/>
    <property type="project" value="UniProtKB-KW"/>
</dbReference>
<dbReference type="PANTHER" id="PTHR23028">
    <property type="entry name" value="ACETYLTRANSFERASE"/>
    <property type="match status" value="1"/>
</dbReference>
<dbReference type="Pfam" id="PF01757">
    <property type="entry name" value="Acyl_transf_3"/>
    <property type="match status" value="1"/>
</dbReference>
<proteinExistence type="predicted"/>
<evidence type="ECO:0000256" key="1">
    <source>
        <dbReference type="SAM" id="Phobius"/>
    </source>
</evidence>
<keyword evidence="1" id="KW-0472">Membrane</keyword>
<feature type="transmembrane region" description="Helical" evidence="1">
    <location>
        <begin position="341"/>
        <end position="367"/>
    </location>
</feature>
<evidence type="ECO:0000313" key="4">
    <source>
        <dbReference type="Proteomes" id="UP000677898"/>
    </source>
</evidence>
<evidence type="ECO:0000313" key="3">
    <source>
        <dbReference type="EMBL" id="QUP53674.1"/>
    </source>
</evidence>
<feature type="domain" description="Acyltransferase 3" evidence="2">
    <location>
        <begin position="11"/>
        <end position="356"/>
    </location>
</feature>
<keyword evidence="3" id="KW-0012">Acyltransferase</keyword>
<dbReference type="EMBL" id="CP046729">
    <property type="protein sequence ID" value="QUP53674.1"/>
    <property type="molecule type" value="Genomic_DNA"/>
</dbReference>
<accession>A0ABX7ZFN5</accession>
<feature type="transmembrane region" description="Helical" evidence="1">
    <location>
        <begin position="190"/>
        <end position="207"/>
    </location>
</feature>
<evidence type="ECO:0000259" key="2">
    <source>
        <dbReference type="Pfam" id="PF01757"/>
    </source>
</evidence>
<feature type="transmembrane region" description="Helical" evidence="1">
    <location>
        <begin position="15"/>
        <end position="34"/>
    </location>
</feature>
<keyword evidence="4" id="KW-1185">Reference proteome</keyword>
<dbReference type="InterPro" id="IPR050879">
    <property type="entry name" value="Acyltransferase_3"/>
</dbReference>
<keyword evidence="1" id="KW-0812">Transmembrane</keyword>
<feature type="transmembrane region" description="Helical" evidence="1">
    <location>
        <begin position="213"/>
        <end position="231"/>
    </location>
</feature>
<feature type="transmembrane region" description="Helical" evidence="1">
    <location>
        <begin position="102"/>
        <end position="124"/>
    </location>
</feature>